<dbReference type="EMBL" id="CP019474">
    <property type="protein sequence ID" value="UQC77049.1"/>
    <property type="molecule type" value="Genomic_DNA"/>
</dbReference>
<dbReference type="AlphaFoldDB" id="A0A9Q8WBC1"/>
<keyword evidence="1" id="KW-0472">Membrane</keyword>
<keyword evidence="1" id="KW-1133">Transmembrane helix</keyword>
<keyword evidence="1" id="KW-0812">Transmembrane</keyword>
<proteinExistence type="predicted"/>
<dbReference type="RefSeq" id="XP_049138690.1">
    <property type="nucleotide sequence ID" value="XM_049281547.1"/>
</dbReference>
<sequence length="360" mass="39497">MIKYNTGLLLPNRFHSASTHRDRHTHTKASLETLSLASLVAGWPMETRWSHAERLHHALVVRFGSRPATGNNGVVQGVCLSTKSDVGNGAWGSAAVASKQAMTCHSAARHVDALAAACKIKVCESSHAAALAPPDSHRAWTEPFSSSSLFFPGKSPIFLSAWPIMMVQFLQSHGTRKLCPAAGRVEFFSNIFLTTIVHFQLEITSFFQPILLMSLSVFAKFVSTLGSLTLSFLQLGHVPPNDRCTPAAEGLVLFAVVVSPMTPKKPCTPRLGFRSLVYLIWRFRPAPTSLMMDRGRGVLATSEARGYLPQAPIPTHPIPKLENFFSLVFITSFCGNICRIFLTIGAGRRDTRDLMLRAQR</sequence>
<evidence type="ECO:0000256" key="1">
    <source>
        <dbReference type="SAM" id="Phobius"/>
    </source>
</evidence>
<feature type="transmembrane region" description="Helical" evidence="1">
    <location>
        <begin position="324"/>
        <end position="347"/>
    </location>
</feature>
<keyword evidence="3" id="KW-1185">Reference proteome</keyword>
<gene>
    <name evidence="2" type="ORF">CLUP02_02515</name>
</gene>
<accession>A0A9Q8WBC1</accession>
<evidence type="ECO:0000313" key="2">
    <source>
        <dbReference type="EMBL" id="UQC77049.1"/>
    </source>
</evidence>
<evidence type="ECO:0000313" key="3">
    <source>
        <dbReference type="Proteomes" id="UP000830671"/>
    </source>
</evidence>
<name>A0A9Q8WBC1_9PEZI</name>
<dbReference type="KEGG" id="clup:CLUP02_02515"/>
<organism evidence="2 3">
    <name type="scientific">Colletotrichum lupini</name>
    <dbReference type="NCBI Taxonomy" id="145971"/>
    <lineage>
        <taxon>Eukaryota</taxon>
        <taxon>Fungi</taxon>
        <taxon>Dikarya</taxon>
        <taxon>Ascomycota</taxon>
        <taxon>Pezizomycotina</taxon>
        <taxon>Sordariomycetes</taxon>
        <taxon>Hypocreomycetidae</taxon>
        <taxon>Glomerellales</taxon>
        <taxon>Glomerellaceae</taxon>
        <taxon>Colletotrichum</taxon>
        <taxon>Colletotrichum acutatum species complex</taxon>
    </lineage>
</organism>
<reference evidence="2" key="1">
    <citation type="journal article" date="2021" name="Mol. Plant Microbe Interact.">
        <title>Complete Genome Sequence of the Plant-Pathogenic Fungus Colletotrichum lupini.</title>
        <authorList>
            <person name="Baroncelli R."/>
            <person name="Pensec F."/>
            <person name="Da Lio D."/>
            <person name="Boufleur T."/>
            <person name="Vicente I."/>
            <person name="Sarrocco S."/>
            <person name="Picot A."/>
            <person name="Baraldi E."/>
            <person name="Sukno S."/>
            <person name="Thon M."/>
            <person name="Le Floch G."/>
        </authorList>
    </citation>
    <scope>NUCLEOTIDE SEQUENCE</scope>
    <source>
        <strain evidence="2">IMI 504893</strain>
    </source>
</reference>
<protein>
    <submittedName>
        <fullName evidence="2">Uncharacterized protein</fullName>
    </submittedName>
</protein>
<dbReference type="GeneID" id="73336557"/>
<dbReference type="Proteomes" id="UP000830671">
    <property type="component" value="Chromosome 2"/>
</dbReference>